<name>A0A844HJD9_9RHOB</name>
<keyword evidence="2" id="KW-0677">Repeat</keyword>
<evidence type="ECO:0000259" key="5">
    <source>
        <dbReference type="Pfam" id="PF12894"/>
    </source>
</evidence>
<dbReference type="SMART" id="SM00320">
    <property type="entry name" value="WD40"/>
    <property type="match status" value="13"/>
</dbReference>
<evidence type="ECO:0000256" key="1">
    <source>
        <dbReference type="ARBA" id="ARBA00022574"/>
    </source>
</evidence>
<dbReference type="PANTHER" id="PTHR44019">
    <property type="entry name" value="WD REPEAT-CONTAINING PROTEIN 55"/>
    <property type="match status" value="1"/>
</dbReference>
<dbReference type="EMBL" id="WMIG01000005">
    <property type="protein sequence ID" value="MTH60050.1"/>
    <property type="molecule type" value="Genomic_DNA"/>
</dbReference>
<dbReference type="Proteomes" id="UP000449846">
    <property type="component" value="Unassembled WGS sequence"/>
</dbReference>
<sequence length="1506" mass="162465">MASHFPEHVARIWSSGATPSVVGAGFLLEGRFVMTCAHVVAEALGRGKVSRCEVGEIVNLDLPSTGHVDLCASIVAYFPMVWSDRLIDDPVADIAVLRLGDSSVSGGVMPGRVNRRLVPGQHFTTFGFPSGYDQGTPASGEVVVQDFWGWVQVVDKSKSGHFLTPGFSGAPAFAAGGTELIGMVCQSEPDERLRLGALIPADTLCKAWPPLAQPYLRLEKFTEHESDMFFGREEFVTELNGKLGRSPFAVVVGPSGSGKSSVVLAGLVPALRKDEWIVVQCRPLEDPINELASEFARVQIGLDDLNARLDLADKRADWLRKDPRRIFEIAREMSAGARRQKPVLLVIDQFEELFTNDAAAHDGAVRRKDEVTPDHGSPRQKAFLEVLEAIAGQEPGSRLPIRAVATLRADYMDAALRIGSLARLMKDADVKLGPMRTPELTAAIEKPAEHFRVGFENGLVPEIVSEMKGRPGGLPLLQFALDRLWRRQENRRLTWKGYQGEDGRSGLATALDEHAEDVRREIDDDDGLRRVMLQLVRVAEELPDARAVVGRSMFRDADWKLIEILAQERLVMIAIAADGSQTVEVVHEALIGSWTRLTTWLNEDREFRLWHQRLGQALQEYRLDPEGGVLTGRRLAEAEDWLQTHKDRLIEEEVTFVESSAYRARESEAARIRELEETAARDQRLAIRNRRSLHYLGIALTAAMIAFAVAVWSSWSLDGQVKITEAANERALDEATRADNAARVAEAAARDAKGRQLGAEAISIQRDLAGGRSARRAAALAIEAWRRYPTTAAFQAASTAFRELPFAELSSNAGSVAVVAFSPDGHLIAVGRHDGSLQLTEVTDEIKTSEILNIMHGGSINSVAFSHDSTLIATADDEGIVRLLQTRDGDVVAKFRHDGAINAVAFSPNGDFIATASDDGTARLTGTSGGYVTARVPHDGAVNAVAFNPNGNLVATASDDGHARLISVSNGEVIALFPKSGKMSAVSFSPDGTLLATSSDDGIRLFRIGNMEELIHFQDLNGSYEFAFTNDSALLAVSIGEASGNVGAAGSVRLIRTSDGKEVAEFTERDPVRAVAFTQDSSMLVVISGNLSNGRSSAHLIRTIDGSQVARIEHDDQINAIALNPNGTLLLTGSINGRVWLTKIDHVSEVAELEDGHVRSVAFSPDGAFLAAANHNPVQPISVKDLLMEMRTGRSDRYISTTSSASVDPVSVAFDPNGMLATANDDGSVRFSMPDGREAAPPIWLGREAWLKSITFSADGQMLAVAGGDDIARLIRTSDRKEVAQFSMESGASAVAFSPDGTLLAIGGGPVSGGVDTTRLIDIASRRDSIPIDSISGVLSVAFDPQGALLATGSFNGDVKLILAANGSENIRLNLGTWVNSVAFSADGALLAVGSGLPNTNAGLISFFRIGDGSEVARVERDSPVYSLALSPDGTLFAIGSANGVHLMPMPDQLVANLCGQRLGENLSAEDWVHYIGPIEDWAPTCPNWQSDRGLFERWNERKQMK</sequence>
<dbReference type="InterPro" id="IPR049052">
    <property type="entry name" value="nSTAND1"/>
</dbReference>
<dbReference type="RefSeq" id="WP_155039984.1">
    <property type="nucleotide sequence ID" value="NZ_WMIG01000005.1"/>
</dbReference>
<feature type="domain" description="Anaphase-promoting complex subunit 4-like WD40" evidence="5">
    <location>
        <begin position="905"/>
        <end position="979"/>
    </location>
</feature>
<dbReference type="InterPro" id="IPR015943">
    <property type="entry name" value="WD40/YVTN_repeat-like_dom_sf"/>
</dbReference>
<evidence type="ECO:0000256" key="3">
    <source>
        <dbReference type="PROSITE-ProRule" id="PRU00221"/>
    </source>
</evidence>
<dbReference type="Pfam" id="PF12894">
    <property type="entry name" value="ANAPC4_WD40"/>
    <property type="match status" value="1"/>
</dbReference>
<dbReference type="InterPro" id="IPR009003">
    <property type="entry name" value="Peptidase_S1_PA"/>
</dbReference>
<evidence type="ECO:0000256" key="2">
    <source>
        <dbReference type="ARBA" id="ARBA00022737"/>
    </source>
</evidence>
<dbReference type="OrthoDB" id="235631at2"/>
<dbReference type="InterPro" id="IPR011047">
    <property type="entry name" value="Quinoprotein_ADH-like_sf"/>
</dbReference>
<feature type="domain" description="Translation initiation factor beta propellor-like" evidence="4">
    <location>
        <begin position="1058"/>
        <end position="1178"/>
    </location>
</feature>
<dbReference type="PANTHER" id="PTHR44019:SF8">
    <property type="entry name" value="POC1 CENTRIOLAR PROTEIN HOMOLOG"/>
    <property type="match status" value="1"/>
</dbReference>
<protein>
    <submittedName>
        <fullName evidence="7">AAA family ATPase</fullName>
    </submittedName>
</protein>
<dbReference type="Pfam" id="PF13365">
    <property type="entry name" value="Trypsin_2"/>
    <property type="match status" value="1"/>
</dbReference>
<dbReference type="SUPFAM" id="SSF50494">
    <property type="entry name" value="Trypsin-like serine proteases"/>
    <property type="match status" value="1"/>
</dbReference>
<proteinExistence type="predicted"/>
<dbReference type="Gene3D" id="2.130.10.10">
    <property type="entry name" value="YVTN repeat-like/Quinoprotein amine dehydrogenase"/>
    <property type="match status" value="5"/>
</dbReference>
<comment type="caution">
    <text evidence="7">The sequence shown here is derived from an EMBL/GenBank/DDBJ whole genome shotgun (WGS) entry which is preliminary data.</text>
</comment>
<feature type="repeat" description="WD" evidence="3">
    <location>
        <begin position="935"/>
        <end position="976"/>
    </location>
</feature>
<keyword evidence="8" id="KW-1185">Reference proteome</keyword>
<accession>A0A844HJD9</accession>
<reference evidence="7 8" key="1">
    <citation type="submission" date="2019-11" db="EMBL/GenBank/DDBJ databases">
        <authorList>
            <person name="Dong K."/>
        </authorList>
    </citation>
    <scope>NUCLEOTIDE SEQUENCE [LARGE SCALE GENOMIC DNA]</scope>
    <source>
        <strain evidence="7 8">NBRC 112902</strain>
    </source>
</reference>
<dbReference type="CDD" id="cd00200">
    <property type="entry name" value="WD40"/>
    <property type="match status" value="1"/>
</dbReference>
<dbReference type="InterPro" id="IPR024977">
    <property type="entry name" value="Apc4-like_WD40_dom"/>
</dbReference>
<dbReference type="InterPro" id="IPR027417">
    <property type="entry name" value="P-loop_NTPase"/>
</dbReference>
<keyword evidence="1 3" id="KW-0853">WD repeat</keyword>
<dbReference type="Gene3D" id="2.40.10.120">
    <property type="match status" value="1"/>
</dbReference>
<dbReference type="InterPro" id="IPR001680">
    <property type="entry name" value="WD40_rpt"/>
</dbReference>
<gene>
    <name evidence="7" type="ORF">GL300_12610</name>
</gene>
<dbReference type="Pfam" id="PF08662">
    <property type="entry name" value="eIF2A"/>
    <property type="match status" value="1"/>
</dbReference>
<dbReference type="Gene3D" id="3.40.50.300">
    <property type="entry name" value="P-loop containing nucleotide triphosphate hydrolases"/>
    <property type="match status" value="1"/>
</dbReference>
<evidence type="ECO:0000313" key="8">
    <source>
        <dbReference type="Proteomes" id="UP000449846"/>
    </source>
</evidence>
<dbReference type="PROSITE" id="PS50294">
    <property type="entry name" value="WD_REPEATS_REGION"/>
    <property type="match status" value="2"/>
</dbReference>
<evidence type="ECO:0000259" key="6">
    <source>
        <dbReference type="Pfam" id="PF20703"/>
    </source>
</evidence>
<evidence type="ECO:0000313" key="7">
    <source>
        <dbReference type="EMBL" id="MTH60050.1"/>
    </source>
</evidence>
<organism evidence="7 8">
    <name type="scientific">Paracoccus litorisediminis</name>
    <dbReference type="NCBI Taxonomy" id="2006130"/>
    <lineage>
        <taxon>Bacteria</taxon>
        <taxon>Pseudomonadati</taxon>
        <taxon>Pseudomonadota</taxon>
        <taxon>Alphaproteobacteria</taxon>
        <taxon>Rhodobacterales</taxon>
        <taxon>Paracoccaceae</taxon>
        <taxon>Paracoccus</taxon>
    </lineage>
</organism>
<dbReference type="SUPFAM" id="SSF50978">
    <property type="entry name" value="WD40 repeat-like"/>
    <property type="match status" value="1"/>
</dbReference>
<feature type="repeat" description="WD" evidence="3">
    <location>
        <begin position="894"/>
        <end position="924"/>
    </location>
</feature>
<evidence type="ECO:0000259" key="4">
    <source>
        <dbReference type="Pfam" id="PF08662"/>
    </source>
</evidence>
<dbReference type="SUPFAM" id="SSF52540">
    <property type="entry name" value="P-loop containing nucleoside triphosphate hydrolases"/>
    <property type="match status" value="1"/>
</dbReference>
<dbReference type="InterPro" id="IPR013979">
    <property type="entry name" value="TIF_beta_prop-like"/>
</dbReference>
<dbReference type="InterPro" id="IPR050505">
    <property type="entry name" value="WDR55/POC1"/>
</dbReference>
<dbReference type="PROSITE" id="PS50082">
    <property type="entry name" value="WD_REPEATS_2"/>
    <property type="match status" value="2"/>
</dbReference>
<dbReference type="SUPFAM" id="SSF50998">
    <property type="entry name" value="Quinoprotein alcohol dehydrogenase-like"/>
    <property type="match status" value="1"/>
</dbReference>
<dbReference type="InterPro" id="IPR036322">
    <property type="entry name" value="WD40_repeat_dom_sf"/>
</dbReference>
<feature type="domain" description="Novel STAND NTPase 1" evidence="6">
    <location>
        <begin position="214"/>
        <end position="622"/>
    </location>
</feature>
<dbReference type="Pfam" id="PF00400">
    <property type="entry name" value="WD40"/>
    <property type="match status" value="5"/>
</dbReference>
<dbReference type="Pfam" id="PF20703">
    <property type="entry name" value="nSTAND1"/>
    <property type="match status" value="1"/>
</dbReference>